<organism evidence="7 8">
    <name type="scientific">Lachnoanaerobaculum orale</name>
    <dbReference type="NCBI Taxonomy" id="979627"/>
    <lineage>
        <taxon>Bacteria</taxon>
        <taxon>Bacillati</taxon>
        <taxon>Bacillota</taxon>
        <taxon>Clostridia</taxon>
        <taxon>Lachnospirales</taxon>
        <taxon>Lachnospiraceae</taxon>
        <taxon>Lachnoanaerobaculum</taxon>
    </lineage>
</organism>
<evidence type="ECO:0000313" key="8">
    <source>
        <dbReference type="Proteomes" id="UP000276982"/>
    </source>
</evidence>
<proteinExistence type="predicted"/>
<name>A0A3P3PYT8_9FIRM</name>
<evidence type="ECO:0000256" key="6">
    <source>
        <dbReference type="SAM" id="Phobius"/>
    </source>
</evidence>
<dbReference type="EMBL" id="RRCM01000002">
    <property type="protein sequence ID" value="RRJ14106.1"/>
    <property type="molecule type" value="Genomic_DNA"/>
</dbReference>
<dbReference type="PANTHER" id="PTHR30250">
    <property type="entry name" value="PST FAMILY PREDICTED COLANIC ACID TRANSPORTER"/>
    <property type="match status" value="1"/>
</dbReference>
<keyword evidence="5 6" id="KW-0472">Membrane</keyword>
<evidence type="ECO:0000256" key="1">
    <source>
        <dbReference type="ARBA" id="ARBA00004651"/>
    </source>
</evidence>
<keyword evidence="2" id="KW-1003">Cell membrane</keyword>
<evidence type="ECO:0000313" key="7">
    <source>
        <dbReference type="EMBL" id="RRJ14106.1"/>
    </source>
</evidence>
<dbReference type="AlphaFoldDB" id="A0A3P3PYT8"/>
<feature type="transmembrane region" description="Helical" evidence="6">
    <location>
        <begin position="36"/>
        <end position="60"/>
    </location>
</feature>
<accession>A0A3P3PYT8</accession>
<dbReference type="GO" id="GO:0005886">
    <property type="term" value="C:plasma membrane"/>
    <property type="evidence" value="ECO:0007669"/>
    <property type="project" value="UniProtKB-SubCell"/>
</dbReference>
<evidence type="ECO:0000256" key="4">
    <source>
        <dbReference type="ARBA" id="ARBA00022989"/>
    </source>
</evidence>
<evidence type="ECO:0000256" key="2">
    <source>
        <dbReference type="ARBA" id="ARBA00022475"/>
    </source>
</evidence>
<feature type="transmembrane region" description="Helical" evidence="6">
    <location>
        <begin position="168"/>
        <end position="190"/>
    </location>
</feature>
<feature type="transmembrane region" description="Helical" evidence="6">
    <location>
        <begin position="356"/>
        <end position="378"/>
    </location>
</feature>
<dbReference type="Proteomes" id="UP000276982">
    <property type="component" value="Unassembled WGS sequence"/>
</dbReference>
<comment type="caution">
    <text evidence="7">The sequence shown here is derived from an EMBL/GenBank/DDBJ whole genome shotgun (WGS) entry which is preliminary data.</text>
</comment>
<feature type="transmembrane region" description="Helical" evidence="6">
    <location>
        <begin position="81"/>
        <end position="99"/>
    </location>
</feature>
<feature type="transmembrane region" description="Helical" evidence="6">
    <location>
        <begin position="144"/>
        <end position="162"/>
    </location>
</feature>
<reference evidence="7 8" key="1">
    <citation type="submission" date="2018-11" db="EMBL/GenBank/DDBJ databases">
        <title>Genome sequencing of Lachnoanaerobaculum orale DSM 24553T.</title>
        <authorList>
            <person name="Kook J.-K."/>
            <person name="Park S.-N."/>
            <person name="Lim Y.K."/>
        </authorList>
    </citation>
    <scope>NUCLEOTIDE SEQUENCE [LARGE SCALE GENOMIC DNA]</scope>
    <source>
        <strain evidence="7 8">DSM 24553</strain>
    </source>
</reference>
<protein>
    <submittedName>
        <fullName evidence="7">Lantibiotic ABC transporter permease</fullName>
    </submittedName>
</protein>
<dbReference type="RefSeq" id="WP_124952708.1">
    <property type="nucleotide sequence ID" value="NZ_RRCM01000002.1"/>
</dbReference>
<sequence>MDSKERSAYFWNMLGSLVYAVTSMLLGVAVTRLAGAYAGGVFFFGFSTLGQQLYIVSYFGMRPIQVTDISNEYTFCDYLRFRAMTSLLAVLAGFVYIVFVTKDSYVFEVYMILSLYKILDGFCDIFESEMQRQDRLDMTGKATLFRTLFCVCIFLGILGITGDLRLSSLALLPSIAFAALVFDIIPLGRLNIDKSVKKSSYLSLLNKSKWLFLGAFIDLYIFAAAKYAVNYRLGEELNGYFSIIFIPTSIINLMAGFIIRPILTKLSLLYKTGNRKNFVSTISKIAVFIFAATLFGMLAAYILGIPALKLVLGDVGSAIEPYRPALVLVILGGGLYAIVNLGYYCLVIFEMTGVIFFIYVVGAVFAYFFSDFMVKYFAMNGAALAYMITMSVLTVFFLIAVIFGLRKVKK</sequence>
<feature type="transmembrane region" description="Helical" evidence="6">
    <location>
        <begin position="9"/>
        <end position="30"/>
    </location>
</feature>
<evidence type="ECO:0000256" key="3">
    <source>
        <dbReference type="ARBA" id="ARBA00022692"/>
    </source>
</evidence>
<gene>
    <name evidence="7" type="ORF">EHW90_10385</name>
</gene>
<feature type="transmembrane region" description="Helical" evidence="6">
    <location>
        <begin position="284"/>
        <end position="305"/>
    </location>
</feature>
<keyword evidence="8" id="KW-1185">Reference proteome</keyword>
<dbReference type="PANTHER" id="PTHR30250:SF11">
    <property type="entry name" value="O-ANTIGEN TRANSPORTER-RELATED"/>
    <property type="match status" value="1"/>
</dbReference>
<feature type="transmembrane region" description="Helical" evidence="6">
    <location>
        <begin position="384"/>
        <end position="405"/>
    </location>
</feature>
<feature type="transmembrane region" description="Helical" evidence="6">
    <location>
        <begin position="210"/>
        <end position="229"/>
    </location>
</feature>
<feature type="transmembrane region" description="Helical" evidence="6">
    <location>
        <begin position="325"/>
        <end position="349"/>
    </location>
</feature>
<evidence type="ECO:0000256" key="5">
    <source>
        <dbReference type="ARBA" id="ARBA00023136"/>
    </source>
</evidence>
<feature type="transmembrane region" description="Helical" evidence="6">
    <location>
        <begin position="241"/>
        <end position="263"/>
    </location>
</feature>
<comment type="subcellular location">
    <subcellularLocation>
        <location evidence="1">Cell membrane</location>
        <topology evidence="1">Multi-pass membrane protein</topology>
    </subcellularLocation>
</comment>
<dbReference type="InterPro" id="IPR050833">
    <property type="entry name" value="Poly_Biosynth_Transport"/>
</dbReference>
<keyword evidence="3 6" id="KW-0812">Transmembrane</keyword>
<keyword evidence="4 6" id="KW-1133">Transmembrane helix</keyword>